<accession>A0A8H8RVU1</accession>
<name>A0A8H8RVU1_9HELO</name>
<sequence>MSLTPSPNRSAIRSRYKYFAVLLVSFAIPLIHRTVYSYTSIWQIPTVQSAAGAASMDSDSSRPKSSSRTPVYFLGIGGPNFMENTEHPAYSKLAAIGQEITTKVKPKAVVVFSAHWQDDPSKVSINVAEQTDIIYDFYGFPPHYYEYKFPSKGSPEVAEKVIGKLSAAGIEVEKVKRGLDHGVWAGFIVAFDPKKNPLNVPIVQVSLFNNEDTNEHYRMGQALESLREEGILIVGAGMAVHNLRDFRAIRDTGKTMPYTFSFDEALKEAVSAEPEERRAKMLALMERSDARKAHPSLEHNLPIHVTAGAAGSDIGEQLWTFPELSLSWAQYRFGKVEAALTSIFGTRMKSTVADQFQECDSMVRMSQSYILVWEMGNAPNLDTVIRHGDKKRSKATRARPPIIEPTETKKQLGMLALAPAVTAVGTAALPLCVPVAPASSFFSPFEAVALIRAGDSAAATDAVGKTCTVEFNIGLNGTLVLAVGQYVFWYSTQ</sequence>
<dbReference type="CDD" id="cd07363">
    <property type="entry name" value="45_DOPA_Dioxygenase"/>
    <property type="match status" value="1"/>
</dbReference>
<keyword evidence="8" id="KW-1185">Reference proteome</keyword>
<comment type="caution">
    <text evidence="7">The sequence shown here is derived from an EMBL/GenBank/DDBJ whole genome shotgun (WGS) entry which is preliminary data.</text>
</comment>
<keyword evidence="4" id="KW-0862">Zinc</keyword>
<dbReference type="SUPFAM" id="SSF53213">
    <property type="entry name" value="LigB-like"/>
    <property type="match status" value="1"/>
</dbReference>
<evidence type="ECO:0000259" key="6">
    <source>
        <dbReference type="Pfam" id="PF02900"/>
    </source>
</evidence>
<dbReference type="Gene3D" id="3.40.830.10">
    <property type="entry name" value="LigB-like"/>
    <property type="match status" value="1"/>
</dbReference>
<dbReference type="EMBL" id="QGMJ01000123">
    <property type="protein sequence ID" value="TVY41767.1"/>
    <property type="molecule type" value="Genomic_DNA"/>
</dbReference>
<protein>
    <submittedName>
        <fullName evidence="7">4,5-DOPA dioxygenase extradiol</fullName>
    </submittedName>
</protein>
<dbReference type="GO" id="GO:0016702">
    <property type="term" value="F:oxidoreductase activity, acting on single donors with incorporation of molecular oxygen, incorporation of two atoms of oxygen"/>
    <property type="evidence" value="ECO:0007669"/>
    <property type="project" value="UniProtKB-ARBA"/>
</dbReference>
<dbReference type="GO" id="GO:0008270">
    <property type="term" value="F:zinc ion binding"/>
    <property type="evidence" value="ECO:0007669"/>
    <property type="project" value="InterPro"/>
</dbReference>
<evidence type="ECO:0000256" key="5">
    <source>
        <dbReference type="ARBA" id="ARBA00023002"/>
    </source>
</evidence>
<gene>
    <name evidence="7" type="primary">DODA</name>
    <name evidence="7" type="ORF">LSUB1_G003743</name>
</gene>
<keyword evidence="3" id="KW-0479">Metal-binding</keyword>
<keyword evidence="5" id="KW-0560">Oxidoreductase</keyword>
<dbReference type="GO" id="GO:0008198">
    <property type="term" value="F:ferrous iron binding"/>
    <property type="evidence" value="ECO:0007669"/>
    <property type="project" value="InterPro"/>
</dbReference>
<proteinExistence type="inferred from homology"/>
<reference evidence="7 8" key="1">
    <citation type="submission" date="2018-05" db="EMBL/GenBank/DDBJ databases">
        <title>Genome sequencing and assembly of the regulated plant pathogen Lachnellula willkommii and related sister species for the development of diagnostic species identification markers.</title>
        <authorList>
            <person name="Giroux E."/>
            <person name="Bilodeau G."/>
        </authorList>
    </citation>
    <scope>NUCLEOTIDE SEQUENCE [LARGE SCALE GENOMIC DNA]</scope>
    <source>
        <strain evidence="7 8">CBS 197.66</strain>
    </source>
</reference>
<dbReference type="Pfam" id="PF02900">
    <property type="entry name" value="LigB"/>
    <property type="match status" value="1"/>
</dbReference>
<keyword evidence="7" id="KW-0223">Dioxygenase</keyword>
<dbReference type="PANTHER" id="PTHR30096">
    <property type="entry name" value="4,5-DOPA DIOXYGENASE EXTRADIOL-LIKE PROTEIN"/>
    <property type="match status" value="1"/>
</dbReference>
<evidence type="ECO:0000313" key="7">
    <source>
        <dbReference type="EMBL" id="TVY41767.1"/>
    </source>
</evidence>
<dbReference type="OrthoDB" id="7396853at2759"/>
<evidence type="ECO:0000256" key="4">
    <source>
        <dbReference type="ARBA" id="ARBA00022833"/>
    </source>
</evidence>
<feature type="domain" description="Extradiol ring-cleavage dioxygenase class III enzyme subunit B" evidence="6">
    <location>
        <begin position="83"/>
        <end position="321"/>
    </location>
</feature>
<evidence type="ECO:0000256" key="3">
    <source>
        <dbReference type="ARBA" id="ARBA00022723"/>
    </source>
</evidence>
<dbReference type="AlphaFoldDB" id="A0A8H8RVU1"/>
<evidence type="ECO:0000256" key="2">
    <source>
        <dbReference type="ARBA" id="ARBA00007581"/>
    </source>
</evidence>
<dbReference type="Proteomes" id="UP000462212">
    <property type="component" value="Unassembled WGS sequence"/>
</dbReference>
<comment type="similarity">
    <text evidence="2">Belongs to the DODA-type extradiol aromatic ring-opening dioxygenase family.</text>
</comment>
<dbReference type="InterPro" id="IPR014436">
    <property type="entry name" value="Extradiol_dOase_DODA"/>
</dbReference>
<evidence type="ECO:0000313" key="8">
    <source>
        <dbReference type="Proteomes" id="UP000462212"/>
    </source>
</evidence>
<comment type="cofactor">
    <cofactor evidence="1">
        <name>Zn(2+)</name>
        <dbReference type="ChEBI" id="CHEBI:29105"/>
    </cofactor>
</comment>
<organism evidence="7 8">
    <name type="scientific">Lachnellula subtilissima</name>
    <dbReference type="NCBI Taxonomy" id="602034"/>
    <lineage>
        <taxon>Eukaryota</taxon>
        <taxon>Fungi</taxon>
        <taxon>Dikarya</taxon>
        <taxon>Ascomycota</taxon>
        <taxon>Pezizomycotina</taxon>
        <taxon>Leotiomycetes</taxon>
        <taxon>Helotiales</taxon>
        <taxon>Lachnaceae</taxon>
        <taxon>Lachnellula</taxon>
    </lineage>
</organism>
<dbReference type="PANTHER" id="PTHR30096:SF0">
    <property type="entry name" value="4,5-DOPA DIOXYGENASE EXTRADIOL-LIKE PROTEIN"/>
    <property type="match status" value="1"/>
</dbReference>
<evidence type="ECO:0000256" key="1">
    <source>
        <dbReference type="ARBA" id="ARBA00001947"/>
    </source>
</evidence>
<dbReference type="InterPro" id="IPR004183">
    <property type="entry name" value="Xdiol_dOase_suB"/>
</dbReference>